<accession>W7I2P2</accession>
<dbReference type="HOGENOM" id="CLU_115006_0_0_1"/>
<feature type="compositionally biased region" description="Polar residues" evidence="1">
    <location>
        <begin position="56"/>
        <end position="71"/>
    </location>
</feature>
<evidence type="ECO:0008006" key="4">
    <source>
        <dbReference type="Google" id="ProtNLM"/>
    </source>
</evidence>
<evidence type="ECO:0000256" key="1">
    <source>
        <dbReference type="SAM" id="MobiDB-lite"/>
    </source>
</evidence>
<feature type="region of interest" description="Disordered" evidence="1">
    <location>
        <begin position="39"/>
        <end position="71"/>
    </location>
</feature>
<dbReference type="EMBL" id="KI966416">
    <property type="protein sequence ID" value="EWC46682.1"/>
    <property type="molecule type" value="Genomic_DNA"/>
</dbReference>
<keyword evidence="3" id="KW-1185">Reference proteome</keyword>
<evidence type="ECO:0000313" key="2">
    <source>
        <dbReference type="EMBL" id="EWC46682.1"/>
    </source>
</evidence>
<dbReference type="OrthoDB" id="539213at2759"/>
<organism evidence="2 3">
    <name type="scientific">Drechslerella stenobrocha 248</name>
    <dbReference type="NCBI Taxonomy" id="1043628"/>
    <lineage>
        <taxon>Eukaryota</taxon>
        <taxon>Fungi</taxon>
        <taxon>Dikarya</taxon>
        <taxon>Ascomycota</taxon>
        <taxon>Pezizomycotina</taxon>
        <taxon>Orbiliomycetes</taxon>
        <taxon>Orbiliales</taxon>
        <taxon>Orbiliaceae</taxon>
        <taxon>Drechslerella</taxon>
    </lineage>
</organism>
<name>W7I2P2_9PEZI</name>
<feature type="compositionally biased region" description="Polar residues" evidence="1">
    <location>
        <begin position="121"/>
        <end position="131"/>
    </location>
</feature>
<dbReference type="Proteomes" id="UP000024837">
    <property type="component" value="Unassembled WGS sequence"/>
</dbReference>
<evidence type="ECO:0000313" key="3">
    <source>
        <dbReference type="Proteomes" id="UP000024837"/>
    </source>
</evidence>
<dbReference type="AlphaFoldDB" id="W7I2P2"/>
<feature type="region of interest" description="Disordered" evidence="1">
    <location>
        <begin position="121"/>
        <end position="143"/>
    </location>
</feature>
<protein>
    <recommendedName>
        <fullName evidence="4">Zn(2)-C6 fungal-type domain-containing protein</fullName>
    </recommendedName>
</protein>
<feature type="compositionally biased region" description="Polar residues" evidence="1">
    <location>
        <begin position="39"/>
        <end position="48"/>
    </location>
</feature>
<gene>
    <name evidence="2" type="ORF">DRE_04169</name>
</gene>
<proteinExistence type="predicted"/>
<sequence length="143" mass="16510">MERKKRVLNDLKCDKCRKDHKTCTFSYGPWPNSCDRCARTTSQCSAPTRPSRARNSRASTQDSGSDCHSTTAASEYSDYTDYTNQQDVEYSTGYDYDWAPEEHQQWQNYNYHTYPVEYTSPFSPDSGSSDYSEGAASSFYMRR</sequence>
<reference evidence="2 3" key="1">
    <citation type="submission" date="2013-05" db="EMBL/GenBank/DDBJ databases">
        <title>Drechslerella stenobrocha genome reveals carnivorous origination and mechanical trapping mechanism of predatory fungi.</title>
        <authorList>
            <person name="Liu X."/>
            <person name="Zhang W."/>
            <person name="Liu K."/>
        </authorList>
    </citation>
    <scope>NUCLEOTIDE SEQUENCE [LARGE SCALE GENOMIC DNA]</scope>
    <source>
        <strain evidence="2 3">248</strain>
    </source>
</reference>